<proteinExistence type="predicted"/>
<feature type="compositionally biased region" description="Low complexity" evidence="1">
    <location>
        <begin position="128"/>
        <end position="139"/>
    </location>
</feature>
<feature type="transmembrane region" description="Helical" evidence="2">
    <location>
        <begin position="78"/>
        <end position="101"/>
    </location>
</feature>
<dbReference type="Proteomes" id="UP000247409">
    <property type="component" value="Unassembled WGS sequence"/>
</dbReference>
<evidence type="ECO:0000256" key="2">
    <source>
        <dbReference type="SAM" id="Phobius"/>
    </source>
</evidence>
<feature type="transmembrane region" description="Helical" evidence="2">
    <location>
        <begin position="463"/>
        <end position="483"/>
    </location>
</feature>
<dbReference type="EMBL" id="NBIV01000022">
    <property type="protein sequence ID" value="PXF47620.1"/>
    <property type="molecule type" value="Genomic_DNA"/>
</dbReference>
<dbReference type="OrthoDB" id="19473at2759"/>
<feature type="transmembrane region" description="Helical" evidence="2">
    <location>
        <begin position="520"/>
        <end position="543"/>
    </location>
</feature>
<protein>
    <recommendedName>
        <fullName evidence="5">Amino acid transporter transmembrane domain-containing protein</fullName>
    </recommendedName>
</protein>
<feature type="transmembrane region" description="Helical" evidence="2">
    <location>
        <begin position="244"/>
        <end position="262"/>
    </location>
</feature>
<feature type="transmembrane region" description="Helical" evidence="2">
    <location>
        <begin position="170"/>
        <end position="190"/>
    </location>
</feature>
<organism evidence="3 4">
    <name type="scientific">Gracilariopsis chorda</name>
    <dbReference type="NCBI Taxonomy" id="448386"/>
    <lineage>
        <taxon>Eukaryota</taxon>
        <taxon>Rhodophyta</taxon>
        <taxon>Florideophyceae</taxon>
        <taxon>Rhodymeniophycidae</taxon>
        <taxon>Gracilariales</taxon>
        <taxon>Gracilariaceae</taxon>
        <taxon>Gracilariopsis</taxon>
    </lineage>
</organism>
<feature type="transmembrane region" description="Helical" evidence="2">
    <location>
        <begin position="390"/>
        <end position="411"/>
    </location>
</feature>
<keyword evidence="2" id="KW-0472">Membrane</keyword>
<keyword evidence="2" id="KW-0812">Transmembrane</keyword>
<reference evidence="3 4" key="1">
    <citation type="journal article" date="2018" name="Mol. Biol. Evol.">
        <title>Analysis of the draft genome of the red seaweed Gracilariopsis chorda provides insights into genome size evolution in Rhodophyta.</title>
        <authorList>
            <person name="Lee J."/>
            <person name="Yang E.C."/>
            <person name="Graf L."/>
            <person name="Yang J.H."/>
            <person name="Qiu H."/>
            <person name="Zel Zion U."/>
            <person name="Chan C.X."/>
            <person name="Stephens T.G."/>
            <person name="Weber A.P.M."/>
            <person name="Boo G.H."/>
            <person name="Boo S.M."/>
            <person name="Kim K.M."/>
            <person name="Shin Y."/>
            <person name="Jung M."/>
            <person name="Lee S.J."/>
            <person name="Yim H.S."/>
            <person name="Lee J.H."/>
            <person name="Bhattacharya D."/>
            <person name="Yoon H.S."/>
        </authorList>
    </citation>
    <scope>NUCLEOTIDE SEQUENCE [LARGE SCALE GENOMIC DNA]</scope>
    <source>
        <strain evidence="3 4">SKKU-2015</strain>
        <tissue evidence="3">Whole body</tissue>
    </source>
</reference>
<evidence type="ECO:0000313" key="4">
    <source>
        <dbReference type="Proteomes" id="UP000247409"/>
    </source>
</evidence>
<accession>A0A2V3J2J4</accession>
<dbReference type="PANTHER" id="PTHR16189">
    <property type="entry name" value="TRANSMEMBRANE PROTEIN 104-RELATED"/>
    <property type="match status" value="1"/>
</dbReference>
<gene>
    <name evidence="3" type="ORF">BWQ96_02599</name>
</gene>
<dbReference type="PANTHER" id="PTHR16189:SF6">
    <property type="entry name" value="AMINO ACID TRANSPORTER TRANSMEMBRANE DOMAIN-CONTAINING PROTEIN"/>
    <property type="match status" value="1"/>
</dbReference>
<feature type="region of interest" description="Disordered" evidence="1">
    <location>
        <begin position="1"/>
        <end position="31"/>
    </location>
</feature>
<comment type="caution">
    <text evidence="3">The sequence shown here is derived from an EMBL/GenBank/DDBJ whole genome shotgun (WGS) entry which is preliminary data.</text>
</comment>
<name>A0A2V3J2J4_9FLOR</name>
<dbReference type="AlphaFoldDB" id="A0A2V3J2J4"/>
<evidence type="ECO:0008006" key="5">
    <source>
        <dbReference type="Google" id="ProtNLM"/>
    </source>
</evidence>
<keyword evidence="2" id="KW-1133">Transmembrane helix</keyword>
<feature type="region of interest" description="Disordered" evidence="1">
    <location>
        <begin position="118"/>
        <end position="143"/>
    </location>
</feature>
<feature type="transmembrane region" description="Helical" evidence="2">
    <location>
        <begin position="282"/>
        <end position="303"/>
    </location>
</feature>
<feature type="transmembrane region" description="Helical" evidence="2">
    <location>
        <begin position="50"/>
        <end position="72"/>
    </location>
</feature>
<keyword evidence="4" id="KW-1185">Reference proteome</keyword>
<evidence type="ECO:0000256" key="1">
    <source>
        <dbReference type="SAM" id="MobiDB-lite"/>
    </source>
</evidence>
<evidence type="ECO:0000313" key="3">
    <source>
        <dbReference type="EMBL" id="PXF47620.1"/>
    </source>
</evidence>
<sequence>MATACEITNTSPTAPSAPSSPPRPLHLDDAPVRTDHSLNMKQDLYREWRVLPVSCLTSIATVIGSGILALPVTLYNTAIPVFLILFTVTLLAQIAVIYAVVELLQRARDHSHTVQNTTDFLEEPHSPTPSSESDTPSSPQYDSIPDTPKPADISLFTLAHLYLSSPFLRYLYYVTTILCFISMLVSYGLAGPQAVWQLLTAGPSQSHPPHALFAGYWAVGTGAVIFFVDYLLGVFGSFTVLKGVLFVGVVVIVAALPPSARVSQLSTLLSDFSGWGHAATPFLMSCVALGGLANTMPVTYRLLPQKPSARQVKRYRLSIVLAAVFCYLLNIGWVIAVLQVVRRKDLTGGPSLTNAYLKGQISTVPLIDALHFGHAVTGGVLRAIETIVELFILVSTGVSFFVMAAGMKSFVDGGLHVLQHGTGMDRGWKKLVPIVVAYTLTFGSVVTIILANPNGFIAVLTRFSSFALNLQGALLVFIMLLTARTMRKGLTTVEDGSASGHTSSGSSIPAEMSAGFSGSLIVFGILFFGTACLIAAVGPFLGINLSARE</sequence>
<feature type="transmembrane region" description="Helical" evidence="2">
    <location>
        <begin position="431"/>
        <end position="451"/>
    </location>
</feature>
<feature type="transmembrane region" description="Helical" evidence="2">
    <location>
        <begin position="315"/>
        <end position="341"/>
    </location>
</feature>
<feature type="transmembrane region" description="Helical" evidence="2">
    <location>
        <begin position="210"/>
        <end position="232"/>
    </location>
</feature>